<keyword evidence="3" id="KW-0732">Signal</keyword>
<evidence type="ECO:0000256" key="4">
    <source>
        <dbReference type="ARBA" id="ARBA00022837"/>
    </source>
</evidence>
<evidence type="ECO:0000313" key="8">
    <source>
        <dbReference type="Proteomes" id="UP000515237"/>
    </source>
</evidence>
<evidence type="ECO:0000256" key="2">
    <source>
        <dbReference type="ARBA" id="ARBA00022723"/>
    </source>
</evidence>
<dbReference type="InterPro" id="IPR013783">
    <property type="entry name" value="Ig-like_fold"/>
</dbReference>
<reference evidence="7 8" key="1">
    <citation type="journal article" date="2018" name="Int. J. Syst. Evol. Microbiol.">
        <title>Adhaeribacter swui sp. nov., isolated from wet mud.</title>
        <authorList>
            <person name="Kim D.U."/>
            <person name="Kim K.W."/>
            <person name="Kang M.S."/>
            <person name="Kim J.Y."/>
            <person name="Jang J.H."/>
            <person name="Kim M.K."/>
        </authorList>
    </citation>
    <scope>NUCLEOTIDE SEQUENCE [LARGE SCALE GENOMIC DNA]</scope>
    <source>
        <strain evidence="7 8">KCTC 52873</strain>
    </source>
</reference>
<evidence type="ECO:0000256" key="5">
    <source>
        <dbReference type="ARBA" id="ARBA00023157"/>
    </source>
</evidence>
<keyword evidence="4" id="KW-0106">Calcium</keyword>
<dbReference type="Gene3D" id="2.60.40.10">
    <property type="entry name" value="Immunoglobulins"/>
    <property type="match status" value="3"/>
</dbReference>
<dbReference type="InterPro" id="IPR006558">
    <property type="entry name" value="LamG-like"/>
</dbReference>
<accession>A0A7G7G8B9</accession>
<keyword evidence="2" id="KW-0479">Metal-binding</keyword>
<dbReference type="GO" id="GO:0005975">
    <property type="term" value="P:carbohydrate metabolic process"/>
    <property type="evidence" value="ECO:0007669"/>
    <property type="project" value="UniProtKB-ARBA"/>
</dbReference>
<evidence type="ECO:0000256" key="1">
    <source>
        <dbReference type="ARBA" id="ARBA00001913"/>
    </source>
</evidence>
<protein>
    <submittedName>
        <fullName evidence="7">T9SS type A sorting domain-containing protein</fullName>
    </submittedName>
</protein>
<evidence type="ECO:0000256" key="3">
    <source>
        <dbReference type="ARBA" id="ARBA00022729"/>
    </source>
</evidence>
<gene>
    <name evidence="7" type="ORF">HUW51_11980</name>
</gene>
<dbReference type="Gene3D" id="2.60.120.200">
    <property type="match status" value="3"/>
</dbReference>
<dbReference type="NCBIfam" id="TIGR04183">
    <property type="entry name" value="Por_Secre_tail"/>
    <property type="match status" value="1"/>
</dbReference>
<dbReference type="InterPro" id="IPR013320">
    <property type="entry name" value="ConA-like_dom_sf"/>
</dbReference>
<keyword evidence="8" id="KW-1185">Reference proteome</keyword>
<comment type="cofactor">
    <cofactor evidence="1">
        <name>Ca(2+)</name>
        <dbReference type="ChEBI" id="CHEBI:29108"/>
    </cofactor>
</comment>
<dbReference type="InterPro" id="IPR051360">
    <property type="entry name" value="Neuronal_Pentraxin_Related"/>
</dbReference>
<keyword evidence="5" id="KW-1015">Disulfide bond</keyword>
<feature type="domain" description="LamG-like jellyroll fold" evidence="6">
    <location>
        <begin position="2242"/>
        <end position="2383"/>
    </location>
</feature>
<dbReference type="InterPro" id="IPR026444">
    <property type="entry name" value="Secre_tail"/>
</dbReference>
<dbReference type="KEGG" id="aswu:HUW51_11980"/>
<dbReference type="EMBL" id="CP055156">
    <property type="protein sequence ID" value="QNF33403.1"/>
    <property type="molecule type" value="Genomic_DNA"/>
</dbReference>
<name>A0A7G7G8B9_9BACT</name>
<dbReference type="Pfam" id="PF18962">
    <property type="entry name" value="Por_Secre_tail"/>
    <property type="match status" value="1"/>
</dbReference>
<sequence length="3116" mass="346409">MKHFYKRFLGLFFLFFLGIGSTSVFAHNFLYEIGYDQKSGRIFFTVSVDERDCGTCKNDKLKDLDITVTLNGVTHTLLDNASYGNRNGTYKNVLLVNNGSGWGDTYDRQGYYFNIPSDWIGKSLTFRTHYDWGDNDDKQGDKVNDFQIAGLQGKPTITAFPTGEQNQVKLTWEKPGANGYAPERIRYYIYQNDQLIAGLDYNTTSYIDPNTVYGYRYNYRIVARVNLTREFLVNNPNYFDTGSANVVAWKNSKLVLTPTFVPCATGITLTWPRPNLDGAYSYKILRSARPDFSTITNTFDVNGGLNTLTYFDDTNLQHQKSHYYKIQVIRPDKQVATELTSEVASITPDLSPAAPQISLADYGTYFKIIWSGYSCASVTNFKLIRKVIQAGKIIENTTTNLDPKPGAWADEKLQACNTYEYQLVAVNQYAEVAGNILSKAVPDQIADALEWGTDVTERNNPQNPFYNHDYKFKASKGFFTSYIQLQWDAKYKSRIESYEIYRKIAGTNNTRELVHVAEGGSSTQWLDEFAEANTMYEYTIEGVATCNGQPIKSREAKALGFRAPFGTVSGRIFFEGGQVVEKVQVRARNTDGAAGKALAFTNNTAAFDIKASRIFWPSQEGWALETWLRPTDIATNYVLYDHLENGQGLQISYENGRYILSAGAEQVSIQPGDFLKNNEFHHLSVSLNTVSRQVQWVVNDSVFTPQQLTNAFQPNTNADLSLVFGNSRAYNQGFQGVIDEIRIWNKPRTAAQLVQDYSRFLDGSEPGLIAYWKLNEGFSDYAFDGSRVDRKYNENHAKLKGSFEWTTTIPSEDQLANVAYTDSKGNYRLTNIQFRGSGESFEITPLLGVHTFDPNSLLLFIGEGALSHNGKDFKDISSFITKGSVRYQGTSFPVQGVQMLVDGKTLLNASNVPVMSDAKGEFEARVPIGQHVLSFVKNGHVFQNAYWPAENQPHDFQEHLRGQLEILDTTKVKLIGRVAGGQVQGDKPLGMGLSKNNLGTAKITLEPEKGGDLDESPTNFKKTIDLTTDPQTGEYTAWIIPERFIVKEVKTNNTLTDGSRYNFGEQPILDLSLPVSDLRWEYQLDNNGKKADSASYHFSKKFVLHNQTKWSINNNELIGEEKIKLSNSGPEIDLSSKPFGAPVFYMNAQYEFPLRFFEEYENADDHEKELVPVTNAKIKLVNNWKQGNPDEELILNNPQGVFNYKFRAGSPNLSGTYTYNFSAAIKIGDQSYADLGTLPGYILGQITSGSGFVTKGPDVVEFILRDPPGTNSYAYLSKGSTTTKTMSISNVGGSTQTINPTFYLGTEIKTSAGFGVALITETEIEHVLSNEDVITEKRSENGQLVESLQVTEGWKTSDDPELVGSTADLFVGRAMNFILGKTETLELLELKAPFDQLPHSAPFTYQGKTYALVRRQGMAAAQDNYGTRFMYTQQHIQNNLIPTLKNFRNSLLLRGDNVYVSKIAKGDARFGADNYDQQIFANAALSKPAEGVATRGAYSGPSYSFNPAKRGDPDSVYLLNQQITLWQEALRSNEANKLDAKTKGTAEGITNVSFDGGVTQTWEKNLNSLWGTNTTIEVTADASLEFMTGGKFNGFGATIRVKANFFNNFSGSVGESTNENLTFGYVLSDGDKGDFYSVDVIDPSAIKLLNDKGDHVVWADYYNVKEEFADRKEGYNNGFFSPMFYTRGGQTSCPYECDEKTQYYQPGKILNAATLRREKPEINVENNIVTGVPETNAAVFKILLQNNGDSDEDIWYGVQVDENSNPSGAVITIDGSTPNRAFRVPHGEVVEKILTVKKGPGAIFNYENLGIVLHSLCEPGTVSDTVKISAFFAPACTPVTMLAPLDNWLVNVDAQGKVPVQLSGYDVNLRSFKSIELQYKSTASNTWATIHTFFNKEADYNAAIAQNKDAAVSKIGGKTTINFSWDITDLPDRNYELRAKSNCTDGSVSYTEVKKGLKDVVPPLVFGAPQPADGILSPNDEIMIQFADPVEAGLINKSNITVRGVLNGSDLAHGAFLHFDGKQGDVRIPEGLQINNRSFTVEFWARVKSNTANDDQILFTQGTGTEAITIGFDKTGKLFAGWGTTPRVLATKTLPANSWQHYAVSYDAPANKVSLYGNDQLLAEKNQVDVVAGQGVVYIGSSPVNGNAFQGDVHALRVWDQYKNRDEIYAAQSIRSNGGERSLIGYWPFNDLKGTTAKDLARALHAEVAAQWVTEPASKAISLNGNGYVKVNSGHTPITQDGDFTLEFWYKAGANAVNTALFSAALLNTDVKWFLEFDEQGAIFLKQNNLLINAVENNTLDGKWHHLAMIVDRRGNLSFLLDGALTNYRKADVLAPLTVPALYFGVRYDQTSTAGGTPKTTFSNYFKGQLDEIRFWNSARTTEQINRSLTTKQPNDLADLQIYYPFEAYQDNSGVMLSVDSDKEQSGKTTDQATFVNATYTNESPKIDRPQPEQKVDFNYVINQDKLLITLNEPQELVEKTILDITVQGVMDKNSNVMPGAKTWSVFVDKNQVKWVDSNRNFEKEVNKPLQFEVEITNLGGNQESFQIDGLPGWLTVSPANGPIEPNSRKTLVFTVSESLNMGRYTEDILLRTNFGYDEKLALHLKVFTPAPEWTVNPRNFSQSMSIIGQVKINNQFSINPDDKVAAFVNGQCRGVAQMEYVPAYDRYLFFMQVYGPGVANEKISFQIWNADLGVTHTDVIPATLAFQDGTVHGSTANPYLLTANNTIYQELDLKAGWNWISFNVDVKNKDLAAVLDPTVIDRSSVFMSQDWVADYSAGVWSPAGKRVTNVASYLLKVGAAKKLQVKGSMLNPANEIITLKKGWNWVGYTPQVSMPVTDALAGVNLADGDIIKSQTDFAVYDKNKGWVGSLKTLKNGQGYRIQSSQNADLNFAYPKMSVNSGNRTANAESPLAKLVNPGVYPYNMNMVAEIASDQIVEETGILVHNAATGEKVGWGTGYLVEDKVLFFITMFANQENQALRFSYHDKQGNLLVNLKETLLFQSEQLTGSILKPFRFTTNGTWEKPAEKVAQAARVFPNPFTETFTVEWQNNPTETVTLELYDLAGRQVKRLWSGQITTEQGSYTCPPQQQASLRAGVYLLRITQGTKQEIVRVIKN</sequence>
<proteinExistence type="predicted"/>
<evidence type="ECO:0000259" key="6">
    <source>
        <dbReference type="SMART" id="SM00560"/>
    </source>
</evidence>
<organism evidence="7 8">
    <name type="scientific">Adhaeribacter swui</name>
    <dbReference type="NCBI Taxonomy" id="2086471"/>
    <lineage>
        <taxon>Bacteria</taxon>
        <taxon>Pseudomonadati</taxon>
        <taxon>Bacteroidota</taxon>
        <taxon>Cytophagia</taxon>
        <taxon>Cytophagales</taxon>
        <taxon>Hymenobacteraceae</taxon>
        <taxon>Adhaeribacter</taxon>
    </lineage>
</organism>
<dbReference type="PANTHER" id="PTHR19277">
    <property type="entry name" value="PENTRAXIN"/>
    <property type="match status" value="1"/>
</dbReference>
<dbReference type="GO" id="GO:0004553">
    <property type="term" value="F:hydrolase activity, hydrolyzing O-glycosyl compounds"/>
    <property type="evidence" value="ECO:0007669"/>
    <property type="project" value="UniProtKB-ARBA"/>
</dbReference>
<dbReference type="Proteomes" id="UP000515237">
    <property type="component" value="Chromosome"/>
</dbReference>
<dbReference type="SUPFAM" id="SSF49899">
    <property type="entry name" value="Concanavalin A-like lectins/glucanases"/>
    <property type="match status" value="3"/>
</dbReference>
<dbReference type="Pfam" id="PF13385">
    <property type="entry name" value="Laminin_G_3"/>
    <property type="match status" value="3"/>
</dbReference>
<evidence type="ECO:0000313" key="7">
    <source>
        <dbReference type="EMBL" id="QNF33403.1"/>
    </source>
</evidence>
<dbReference type="SMART" id="SM00560">
    <property type="entry name" value="LamGL"/>
    <property type="match status" value="1"/>
</dbReference>
<dbReference type="RefSeq" id="WP_185274255.1">
    <property type="nucleotide sequence ID" value="NZ_CP055156.1"/>
</dbReference>
<dbReference type="PANTHER" id="PTHR19277:SF125">
    <property type="entry name" value="B6"/>
    <property type="match status" value="1"/>
</dbReference>
<dbReference type="GO" id="GO:0046872">
    <property type="term" value="F:metal ion binding"/>
    <property type="evidence" value="ECO:0007669"/>
    <property type="project" value="UniProtKB-KW"/>
</dbReference>